<organism evidence="2 3">
    <name type="scientific">Brassica carinata</name>
    <name type="common">Ethiopian mustard</name>
    <name type="synonym">Abyssinian cabbage</name>
    <dbReference type="NCBI Taxonomy" id="52824"/>
    <lineage>
        <taxon>Eukaryota</taxon>
        <taxon>Viridiplantae</taxon>
        <taxon>Streptophyta</taxon>
        <taxon>Embryophyta</taxon>
        <taxon>Tracheophyta</taxon>
        <taxon>Spermatophyta</taxon>
        <taxon>Magnoliopsida</taxon>
        <taxon>eudicotyledons</taxon>
        <taxon>Gunneridae</taxon>
        <taxon>Pentapetalae</taxon>
        <taxon>rosids</taxon>
        <taxon>malvids</taxon>
        <taxon>Brassicales</taxon>
        <taxon>Brassicaceae</taxon>
        <taxon>Brassiceae</taxon>
        <taxon>Brassica</taxon>
    </lineage>
</organism>
<dbReference type="EMBL" id="JAAMPC010000012">
    <property type="protein sequence ID" value="KAG2275140.1"/>
    <property type="molecule type" value="Genomic_DNA"/>
</dbReference>
<protein>
    <submittedName>
        <fullName evidence="2">Uncharacterized protein</fullName>
    </submittedName>
</protein>
<feature type="region of interest" description="Disordered" evidence="1">
    <location>
        <begin position="1"/>
        <end position="60"/>
    </location>
</feature>
<accession>A0A8X7QV49</accession>
<comment type="caution">
    <text evidence="2">The sequence shown here is derived from an EMBL/GenBank/DDBJ whole genome shotgun (WGS) entry which is preliminary data.</text>
</comment>
<evidence type="ECO:0000313" key="3">
    <source>
        <dbReference type="Proteomes" id="UP000886595"/>
    </source>
</evidence>
<reference evidence="2 3" key="1">
    <citation type="submission" date="2020-02" db="EMBL/GenBank/DDBJ databases">
        <authorList>
            <person name="Ma Q."/>
            <person name="Huang Y."/>
            <person name="Song X."/>
            <person name="Pei D."/>
        </authorList>
    </citation>
    <scope>NUCLEOTIDE SEQUENCE [LARGE SCALE GENOMIC DNA]</scope>
    <source>
        <strain evidence="2">Sxm20200214</strain>
        <tissue evidence="2">Leaf</tissue>
    </source>
</reference>
<keyword evidence="3" id="KW-1185">Reference proteome</keyword>
<name>A0A8X7QV49_BRACI</name>
<evidence type="ECO:0000313" key="2">
    <source>
        <dbReference type="EMBL" id="KAG2275140.1"/>
    </source>
</evidence>
<feature type="compositionally biased region" description="Polar residues" evidence="1">
    <location>
        <begin position="33"/>
        <end position="53"/>
    </location>
</feature>
<gene>
    <name evidence="2" type="ORF">Bca52824_057695</name>
</gene>
<proteinExistence type="predicted"/>
<dbReference type="AlphaFoldDB" id="A0A8X7QV49"/>
<dbReference type="Proteomes" id="UP000886595">
    <property type="component" value="Unassembled WGS sequence"/>
</dbReference>
<sequence>MIYDDNNADMPGSVSVPTKVDIDDTDYEEVPTAGTTSTGVNNNKSLTAGTSMVSKKDRVA</sequence>
<evidence type="ECO:0000256" key="1">
    <source>
        <dbReference type="SAM" id="MobiDB-lite"/>
    </source>
</evidence>